<protein>
    <submittedName>
        <fullName evidence="2">Uncharacterized protein</fullName>
    </submittedName>
</protein>
<dbReference type="Proteomes" id="UP001346149">
    <property type="component" value="Unassembled WGS sequence"/>
</dbReference>
<evidence type="ECO:0000256" key="1">
    <source>
        <dbReference type="SAM" id="MobiDB-lite"/>
    </source>
</evidence>
<evidence type="ECO:0000313" key="3">
    <source>
        <dbReference type="Proteomes" id="UP001346149"/>
    </source>
</evidence>
<sequence>MPASPEGQRRVYASISLPTAAASSGGRGVRGTFSWCRVPTAWAAWWISIGGMSAAVAGRLHSTGFSLTVYARTPSKATSLTSLGAHLIDSTRATSTSPWCATRRTSDRSSWTRRAGSSPV</sequence>
<dbReference type="EMBL" id="JAXQNO010000004">
    <property type="protein sequence ID" value="KAK4799067.1"/>
    <property type="molecule type" value="Genomic_DNA"/>
</dbReference>
<organism evidence="2 3">
    <name type="scientific">Trapa natans</name>
    <name type="common">Water chestnut</name>
    <dbReference type="NCBI Taxonomy" id="22666"/>
    <lineage>
        <taxon>Eukaryota</taxon>
        <taxon>Viridiplantae</taxon>
        <taxon>Streptophyta</taxon>
        <taxon>Embryophyta</taxon>
        <taxon>Tracheophyta</taxon>
        <taxon>Spermatophyta</taxon>
        <taxon>Magnoliopsida</taxon>
        <taxon>eudicotyledons</taxon>
        <taxon>Gunneridae</taxon>
        <taxon>Pentapetalae</taxon>
        <taxon>rosids</taxon>
        <taxon>malvids</taxon>
        <taxon>Myrtales</taxon>
        <taxon>Lythraceae</taxon>
        <taxon>Trapa</taxon>
    </lineage>
</organism>
<dbReference type="SUPFAM" id="SSF51735">
    <property type="entry name" value="NAD(P)-binding Rossmann-fold domains"/>
    <property type="match status" value="1"/>
</dbReference>
<proteinExistence type="predicted"/>
<accession>A0AAN7RDF3</accession>
<reference evidence="2 3" key="1">
    <citation type="journal article" date="2023" name="Hortic Res">
        <title>Pangenome of water caltrop reveals structural variations and asymmetric subgenome divergence after allopolyploidization.</title>
        <authorList>
            <person name="Zhang X."/>
            <person name="Chen Y."/>
            <person name="Wang L."/>
            <person name="Yuan Y."/>
            <person name="Fang M."/>
            <person name="Shi L."/>
            <person name="Lu R."/>
            <person name="Comes H.P."/>
            <person name="Ma Y."/>
            <person name="Chen Y."/>
            <person name="Huang G."/>
            <person name="Zhou Y."/>
            <person name="Zheng Z."/>
            <person name="Qiu Y."/>
        </authorList>
    </citation>
    <scope>NUCLEOTIDE SEQUENCE [LARGE SCALE GENOMIC DNA]</scope>
    <source>
        <strain evidence="2">F231</strain>
    </source>
</reference>
<feature type="region of interest" description="Disordered" evidence="1">
    <location>
        <begin position="92"/>
        <end position="120"/>
    </location>
</feature>
<gene>
    <name evidence="2" type="ORF">SAY86_024432</name>
</gene>
<dbReference type="InterPro" id="IPR036291">
    <property type="entry name" value="NAD(P)-bd_dom_sf"/>
</dbReference>
<comment type="caution">
    <text evidence="2">The sequence shown here is derived from an EMBL/GenBank/DDBJ whole genome shotgun (WGS) entry which is preliminary data.</text>
</comment>
<keyword evidence="3" id="KW-1185">Reference proteome</keyword>
<dbReference type="AlphaFoldDB" id="A0AAN7RDF3"/>
<evidence type="ECO:0000313" key="2">
    <source>
        <dbReference type="EMBL" id="KAK4799067.1"/>
    </source>
</evidence>
<dbReference type="Gene3D" id="3.40.50.720">
    <property type="entry name" value="NAD(P)-binding Rossmann-like Domain"/>
    <property type="match status" value="1"/>
</dbReference>
<name>A0AAN7RDF3_TRANT</name>